<dbReference type="EMBL" id="CP002059">
    <property type="protein sequence ID" value="ADI65426.1"/>
    <property type="molecule type" value="Genomic_DNA"/>
</dbReference>
<feature type="chain" id="PRO_5003094850" description="DUF2141 domain-containing protein" evidence="1">
    <location>
        <begin position="27"/>
        <end position="155"/>
    </location>
</feature>
<protein>
    <recommendedName>
        <fullName evidence="4">DUF2141 domain-containing protein</fullName>
    </recommendedName>
</protein>
<evidence type="ECO:0000256" key="1">
    <source>
        <dbReference type="SAM" id="SignalP"/>
    </source>
</evidence>
<proteinExistence type="predicted"/>
<dbReference type="Proteomes" id="UP000001511">
    <property type="component" value="Chromosome"/>
</dbReference>
<dbReference type="RefSeq" id="WP_013192438.1">
    <property type="nucleotide sequence ID" value="NC_014248.1"/>
</dbReference>
<reference evidence="2 3" key="1">
    <citation type="journal article" date="2010" name="PLoS ONE">
        <title>Genome erosion in a nitrogen-fixing vertically transmitted endosymbiotic multicellular cyanobacterium.</title>
        <authorList>
            <person name="Ran L."/>
            <person name="Larsson J."/>
            <person name="Vigil-Stenman T."/>
            <person name="Nylander J.A."/>
            <person name="Ininbergs K."/>
            <person name="Zheng W.W."/>
            <person name="Lapidus A."/>
            <person name="Lowry S."/>
            <person name="Haselkorn R."/>
            <person name="Bergman B."/>
        </authorList>
    </citation>
    <scope>NUCLEOTIDE SEQUENCE [LARGE SCALE GENOMIC DNA]</scope>
    <source>
        <strain evidence="2 3">0708</strain>
    </source>
</reference>
<dbReference type="AlphaFoldDB" id="D7E4W0"/>
<dbReference type="eggNOG" id="COG4704">
    <property type="taxonomic scope" value="Bacteria"/>
</dbReference>
<dbReference type="STRING" id="551115.Aazo_3923"/>
<name>D7E4W0_NOSA0</name>
<accession>D7E4W0</accession>
<keyword evidence="3" id="KW-1185">Reference proteome</keyword>
<dbReference type="KEGG" id="naz:Aazo_3923"/>
<dbReference type="Pfam" id="PF09912">
    <property type="entry name" value="DUF2141"/>
    <property type="match status" value="1"/>
</dbReference>
<dbReference type="OrthoDB" id="9788332at2"/>
<feature type="signal peptide" evidence="1">
    <location>
        <begin position="1"/>
        <end position="26"/>
    </location>
</feature>
<dbReference type="HOGENOM" id="CLU_125018_0_1_3"/>
<sequence length="155" mass="16994">MLKTSRLSYLLLATLLSFSCANTVHAEPTTKLTVVVNGIRNKTGEICFRVYDSEKGFPMRNSSEIKSGCTKITGNSVKKVFWGVQPGTYAVAVVDDQNGDKKLNKDFFGIPQEGFGISGNPIISIQTGTPKFQKASFKMTKDTTINITIKYSLDP</sequence>
<dbReference type="InterPro" id="IPR018673">
    <property type="entry name" value="DUF2141"/>
</dbReference>
<keyword evidence="1" id="KW-0732">Signal</keyword>
<gene>
    <name evidence="2" type="ordered locus">Aazo_3923</name>
</gene>
<dbReference type="PROSITE" id="PS51257">
    <property type="entry name" value="PROKAR_LIPOPROTEIN"/>
    <property type="match status" value="1"/>
</dbReference>
<evidence type="ECO:0000313" key="2">
    <source>
        <dbReference type="EMBL" id="ADI65426.1"/>
    </source>
</evidence>
<evidence type="ECO:0008006" key="4">
    <source>
        <dbReference type="Google" id="ProtNLM"/>
    </source>
</evidence>
<evidence type="ECO:0000313" key="3">
    <source>
        <dbReference type="Proteomes" id="UP000001511"/>
    </source>
</evidence>
<organism evidence="2 3">
    <name type="scientific">Nostoc azollae (strain 0708)</name>
    <name type="common">Anabaena azollae (strain 0708)</name>
    <dbReference type="NCBI Taxonomy" id="551115"/>
    <lineage>
        <taxon>Bacteria</taxon>
        <taxon>Bacillati</taxon>
        <taxon>Cyanobacteriota</taxon>
        <taxon>Cyanophyceae</taxon>
        <taxon>Nostocales</taxon>
        <taxon>Nostocaceae</taxon>
        <taxon>Trichormus</taxon>
    </lineage>
</organism>